<accession>X1ASM5</accession>
<comment type="caution">
    <text evidence="1">The sequence shown here is derived from an EMBL/GenBank/DDBJ whole genome shotgun (WGS) entry which is preliminary data.</text>
</comment>
<proteinExistence type="predicted"/>
<protein>
    <submittedName>
        <fullName evidence="1">Uncharacterized protein</fullName>
    </submittedName>
</protein>
<gene>
    <name evidence="1" type="ORF">S01H4_24475</name>
</gene>
<evidence type="ECO:0000313" key="1">
    <source>
        <dbReference type="EMBL" id="GAG85874.1"/>
    </source>
</evidence>
<reference evidence="1" key="1">
    <citation type="journal article" date="2014" name="Front. Microbiol.">
        <title>High frequency of phylogenetically diverse reductive dehalogenase-homologous genes in deep subseafloor sedimentary metagenomes.</title>
        <authorList>
            <person name="Kawai M."/>
            <person name="Futagami T."/>
            <person name="Toyoda A."/>
            <person name="Takaki Y."/>
            <person name="Nishi S."/>
            <person name="Hori S."/>
            <person name="Arai W."/>
            <person name="Tsubouchi T."/>
            <person name="Morono Y."/>
            <person name="Uchiyama I."/>
            <person name="Ito T."/>
            <person name="Fujiyama A."/>
            <person name="Inagaki F."/>
            <person name="Takami H."/>
        </authorList>
    </citation>
    <scope>NUCLEOTIDE SEQUENCE</scope>
    <source>
        <strain evidence="1">Expedition CK06-06</strain>
    </source>
</reference>
<dbReference type="EMBL" id="BART01011497">
    <property type="protein sequence ID" value="GAG85874.1"/>
    <property type="molecule type" value="Genomic_DNA"/>
</dbReference>
<name>X1ASM5_9ZZZZ</name>
<organism evidence="1">
    <name type="scientific">marine sediment metagenome</name>
    <dbReference type="NCBI Taxonomy" id="412755"/>
    <lineage>
        <taxon>unclassified sequences</taxon>
        <taxon>metagenomes</taxon>
        <taxon>ecological metagenomes</taxon>
    </lineage>
</organism>
<feature type="non-terminal residue" evidence="1">
    <location>
        <position position="49"/>
    </location>
</feature>
<dbReference type="AlphaFoldDB" id="X1ASM5"/>
<sequence length="49" mass="5278">MTVTDRLEDQIKQLALEEGAVLVGICSADSIKEKEASDPNYLLQGAQSV</sequence>